<dbReference type="EMBL" id="JBHSNC010000027">
    <property type="protein sequence ID" value="MFC5529745.1"/>
    <property type="molecule type" value="Genomic_DNA"/>
</dbReference>
<dbReference type="InterPro" id="IPR001547">
    <property type="entry name" value="Glyco_hydro_5"/>
</dbReference>
<evidence type="ECO:0000256" key="5">
    <source>
        <dbReference type="ARBA" id="ARBA00022729"/>
    </source>
</evidence>
<keyword evidence="4" id="KW-0964">Secreted</keyword>
<dbReference type="Proteomes" id="UP001596108">
    <property type="component" value="Unassembled WGS sequence"/>
</dbReference>
<evidence type="ECO:0000256" key="4">
    <source>
        <dbReference type="ARBA" id="ARBA00022525"/>
    </source>
</evidence>
<dbReference type="Pfam" id="PF00395">
    <property type="entry name" value="SLH"/>
    <property type="match status" value="1"/>
</dbReference>
<evidence type="ECO:0000256" key="2">
    <source>
        <dbReference type="ARBA" id="ARBA00004613"/>
    </source>
</evidence>
<reference evidence="10" key="1">
    <citation type="journal article" date="2019" name="Int. J. Syst. Evol. Microbiol.">
        <title>The Global Catalogue of Microorganisms (GCM) 10K type strain sequencing project: providing services to taxonomists for standard genome sequencing and annotation.</title>
        <authorList>
            <consortium name="The Broad Institute Genomics Platform"/>
            <consortium name="The Broad Institute Genome Sequencing Center for Infectious Disease"/>
            <person name="Wu L."/>
            <person name="Ma J."/>
        </authorList>
    </citation>
    <scope>NUCLEOTIDE SEQUENCE [LARGE SCALE GENOMIC DNA]</scope>
    <source>
        <strain evidence="10">CGMCC 1.18578</strain>
    </source>
</reference>
<sequence>MISRTQIEWISPLFGSRVSGNCTVKVIARNPLYPIRKVEMITGNLALPMSERDNGVYVTEWDSRTLADGGHSLFVRVTDTQGTAASFADVLVNNDGPLSGIVRRNGNAFELDGEKFVYAGWNAYHLPFVSDANWTLNDRLVAWMPDGEQAEVHVPSGTPLAYEQYIDGCMLAARKHGLTVLRTWAFCTDTTMEHAFYNPDWTFNEAQFRRFDYLMDSASRHGVRVSLTLSNYWDDVGGIIGYVNRFGLSGRLQFFTHPDAREAFRAYIRHFVNRVNTVNGLRYRDDPAVFSWGLMNEPRMDAHDDVSADRSEYDKDGTKLGAWIEEMAGFIKSLDPNHMVASGSEGHSIVVNGSPWGRADEGNGTEPVRVVMNQPSLDYVTFHPYPNAPWCMYAMPQYAELVRLVVAQAKEIGKPVVMEEWGIDKSSALVDFSGATTGKKGEDPSWPLLRDGWNKIMHATFRRAGGDGSNVWVFSTFVPGGDFEIAGLAPGYRAKEDRASAAVLKEEAWLMSVSAASLFDDMASDEDRACINEAVHYGWMSGTGQRTFSPDEPVTTLEFTDMFHQLGVTVEVESAGEPNGPLGRLEAAKLLCTALRLQPLSDRREPDMSFADLQTLSETERQSIRALFMALVWKDGEAFRPFDPLTRAEAAGLIVRASDYFTYHRELEHEKHQDEMPRD</sequence>
<protein>
    <recommendedName>
        <fullName evidence="3">mannan endo-1,4-beta-mannosidase</fullName>
        <ecNumber evidence="3">3.2.1.78</ecNumber>
    </recommendedName>
</protein>
<dbReference type="InterPro" id="IPR045053">
    <property type="entry name" value="MAN-like"/>
</dbReference>
<evidence type="ECO:0000313" key="9">
    <source>
        <dbReference type="EMBL" id="MFC5529745.1"/>
    </source>
</evidence>
<dbReference type="RefSeq" id="WP_378111652.1">
    <property type="nucleotide sequence ID" value="NZ_JBHSNC010000027.1"/>
</dbReference>
<dbReference type="PANTHER" id="PTHR31451">
    <property type="match status" value="1"/>
</dbReference>
<organism evidence="9 10">
    <name type="scientific">Cohnella yongneupensis</name>
    <dbReference type="NCBI Taxonomy" id="425006"/>
    <lineage>
        <taxon>Bacteria</taxon>
        <taxon>Bacillati</taxon>
        <taxon>Bacillota</taxon>
        <taxon>Bacilli</taxon>
        <taxon>Bacillales</taxon>
        <taxon>Paenibacillaceae</taxon>
        <taxon>Cohnella</taxon>
    </lineage>
</organism>
<comment type="subcellular location">
    <subcellularLocation>
        <location evidence="2">Secreted</location>
    </subcellularLocation>
</comment>
<feature type="domain" description="SLH" evidence="8">
    <location>
        <begin position="514"/>
        <end position="577"/>
    </location>
</feature>
<accession>A0ABW0QY31</accession>
<evidence type="ECO:0000256" key="7">
    <source>
        <dbReference type="ARBA" id="ARBA00023295"/>
    </source>
</evidence>
<dbReference type="SUPFAM" id="SSF51445">
    <property type="entry name" value="(Trans)glycosidases"/>
    <property type="match status" value="1"/>
</dbReference>
<keyword evidence="5" id="KW-0732">Signal</keyword>
<evidence type="ECO:0000259" key="8">
    <source>
        <dbReference type="PROSITE" id="PS51272"/>
    </source>
</evidence>
<keyword evidence="6" id="KW-0378">Hydrolase</keyword>
<evidence type="ECO:0000256" key="1">
    <source>
        <dbReference type="ARBA" id="ARBA00001678"/>
    </source>
</evidence>
<dbReference type="Pfam" id="PF26410">
    <property type="entry name" value="GH5_mannosidase"/>
    <property type="match status" value="1"/>
</dbReference>
<proteinExistence type="predicted"/>
<keyword evidence="7" id="KW-0326">Glycosidase</keyword>
<dbReference type="EC" id="3.2.1.78" evidence="3"/>
<dbReference type="PROSITE" id="PS51272">
    <property type="entry name" value="SLH"/>
    <property type="match status" value="1"/>
</dbReference>
<gene>
    <name evidence="9" type="ORF">ACFPQ4_09840</name>
</gene>
<evidence type="ECO:0000313" key="10">
    <source>
        <dbReference type="Proteomes" id="UP001596108"/>
    </source>
</evidence>
<comment type="catalytic activity">
    <reaction evidence="1">
        <text>Random hydrolysis of (1-&gt;4)-beta-D-mannosidic linkages in mannans, galactomannans and glucomannans.</text>
        <dbReference type="EC" id="3.2.1.78"/>
    </reaction>
</comment>
<comment type="caution">
    <text evidence="9">The sequence shown here is derived from an EMBL/GenBank/DDBJ whole genome shotgun (WGS) entry which is preliminary data.</text>
</comment>
<dbReference type="InterPro" id="IPR001119">
    <property type="entry name" value="SLH_dom"/>
</dbReference>
<evidence type="ECO:0000256" key="6">
    <source>
        <dbReference type="ARBA" id="ARBA00022801"/>
    </source>
</evidence>
<evidence type="ECO:0000256" key="3">
    <source>
        <dbReference type="ARBA" id="ARBA00012706"/>
    </source>
</evidence>
<dbReference type="InterPro" id="IPR017853">
    <property type="entry name" value="GH"/>
</dbReference>
<name>A0ABW0QY31_9BACL</name>
<dbReference type="PANTHER" id="PTHR31451:SF39">
    <property type="entry name" value="MANNAN ENDO-1,4-BETA-MANNOSIDASE 1"/>
    <property type="match status" value="1"/>
</dbReference>
<dbReference type="Gene3D" id="3.20.20.80">
    <property type="entry name" value="Glycosidases"/>
    <property type="match status" value="1"/>
</dbReference>
<keyword evidence="10" id="KW-1185">Reference proteome</keyword>